<keyword evidence="2 3" id="KW-0342">GTP-binding</keyword>
<keyword evidence="7" id="KW-1185">Reference proteome</keyword>
<dbReference type="EMBL" id="QEAQ01000021">
    <property type="protein sequence ID" value="TPX59815.1"/>
    <property type="molecule type" value="Genomic_DNA"/>
</dbReference>
<dbReference type="STRING" id="109895.A0A507E943"/>
<feature type="domain" description="Septin-type G" evidence="5">
    <location>
        <begin position="28"/>
        <end position="303"/>
    </location>
</feature>
<evidence type="ECO:0000256" key="2">
    <source>
        <dbReference type="ARBA" id="ARBA00023134"/>
    </source>
</evidence>
<dbReference type="SUPFAM" id="SSF52540">
    <property type="entry name" value="P-loop containing nucleoside triphosphate hydrolases"/>
    <property type="match status" value="1"/>
</dbReference>
<evidence type="ECO:0000256" key="4">
    <source>
        <dbReference type="SAM" id="MobiDB-lite"/>
    </source>
</evidence>
<dbReference type="Gene3D" id="3.40.50.300">
    <property type="entry name" value="P-loop containing nucleotide triphosphate hydrolases"/>
    <property type="match status" value="1"/>
</dbReference>
<comment type="caution">
    <text evidence="6">The sequence shown here is derived from an EMBL/GenBank/DDBJ whole genome shotgun (WGS) entry which is preliminary data.</text>
</comment>
<dbReference type="OrthoDB" id="416553at2759"/>
<dbReference type="Proteomes" id="UP000318582">
    <property type="component" value="Unassembled WGS sequence"/>
</dbReference>
<dbReference type="Pfam" id="PF00735">
    <property type="entry name" value="Septin"/>
    <property type="match status" value="1"/>
</dbReference>
<evidence type="ECO:0000313" key="7">
    <source>
        <dbReference type="Proteomes" id="UP000318582"/>
    </source>
</evidence>
<dbReference type="PANTHER" id="PTHR18884">
    <property type="entry name" value="SEPTIN"/>
    <property type="match status" value="1"/>
</dbReference>
<dbReference type="PIRSF" id="PIRSF006698">
    <property type="entry name" value="Septin"/>
    <property type="match status" value="1"/>
</dbReference>
<comment type="similarity">
    <text evidence="3">Belongs to the TRAFAC class TrmE-Era-EngA-EngB-Septin-like GTPase superfamily. Septin GTPase family.</text>
</comment>
<proteinExistence type="inferred from homology"/>
<feature type="compositionally biased region" description="Acidic residues" evidence="4">
    <location>
        <begin position="305"/>
        <end position="317"/>
    </location>
</feature>
<dbReference type="InterPro" id="IPR027417">
    <property type="entry name" value="P-loop_NTPase"/>
</dbReference>
<dbReference type="PROSITE" id="PS51719">
    <property type="entry name" value="G_SEPTIN"/>
    <property type="match status" value="1"/>
</dbReference>
<organism evidence="6 7">
    <name type="scientific">Powellomyces hirtus</name>
    <dbReference type="NCBI Taxonomy" id="109895"/>
    <lineage>
        <taxon>Eukaryota</taxon>
        <taxon>Fungi</taxon>
        <taxon>Fungi incertae sedis</taxon>
        <taxon>Chytridiomycota</taxon>
        <taxon>Chytridiomycota incertae sedis</taxon>
        <taxon>Chytridiomycetes</taxon>
        <taxon>Spizellomycetales</taxon>
        <taxon>Powellomycetaceae</taxon>
        <taxon>Powellomyces</taxon>
    </lineage>
</organism>
<dbReference type="GO" id="GO:0005525">
    <property type="term" value="F:GTP binding"/>
    <property type="evidence" value="ECO:0007669"/>
    <property type="project" value="UniProtKB-KW"/>
</dbReference>
<dbReference type="CDD" id="cd01850">
    <property type="entry name" value="CDC_Septin"/>
    <property type="match status" value="1"/>
</dbReference>
<evidence type="ECO:0000313" key="6">
    <source>
        <dbReference type="EMBL" id="TPX59815.1"/>
    </source>
</evidence>
<evidence type="ECO:0000256" key="3">
    <source>
        <dbReference type="RuleBase" id="RU004560"/>
    </source>
</evidence>
<keyword evidence="1 3" id="KW-0547">Nucleotide-binding</keyword>
<evidence type="ECO:0000259" key="5">
    <source>
        <dbReference type="PROSITE" id="PS51719"/>
    </source>
</evidence>
<dbReference type="AlphaFoldDB" id="A0A507E943"/>
<accession>A0A507E943</accession>
<dbReference type="FunFam" id="3.40.50.300:FF:001557">
    <property type="entry name" value="Septin homolog spn3"/>
    <property type="match status" value="1"/>
</dbReference>
<protein>
    <recommendedName>
        <fullName evidence="5">Septin-type G domain-containing protein</fullName>
    </recommendedName>
</protein>
<sequence length="335" mass="38250">MPPSSKSADGLARTAMLATTIRRKNIKKGLAFSVMIVGSTGLGKSTFINTLCESPVFPKKDCGSPEKAALEKTVAITPVTVEMEEDGIKLSLTIVDTPGFGDNINNEGNFLDILHYIERQYDDILAEESRIKRNPKFYDNRVHALLYFIAPTGHSLRELDIEFMRRLGARANIIPVIAKADSMNPTELAAFKRRVMEDIAYYKIPIYNFPYDDEEDDDETIEENNELRALLPFSVVGSEDEVVLNGRRMRCRQYPWGLVEVDNSRHCDFSKLRYMLLSSHLQDLKEITHDFLYEQYRTEKLSKEGEDEDDELVDEDDRTEHRRQQELAGAEVAAQ</sequence>
<evidence type="ECO:0000256" key="1">
    <source>
        <dbReference type="ARBA" id="ARBA00022741"/>
    </source>
</evidence>
<gene>
    <name evidence="6" type="ORF">PhCBS80983_g02197</name>
</gene>
<name>A0A507E943_9FUNG</name>
<dbReference type="GO" id="GO:0032156">
    <property type="term" value="C:septin cytoskeleton"/>
    <property type="evidence" value="ECO:0007669"/>
    <property type="project" value="UniProtKB-ARBA"/>
</dbReference>
<reference evidence="6 7" key="1">
    <citation type="journal article" date="2019" name="Sci. Rep.">
        <title>Comparative genomics of chytrid fungi reveal insights into the obligate biotrophic and pathogenic lifestyle of Synchytrium endobioticum.</title>
        <authorList>
            <person name="van de Vossenberg B.T.L.H."/>
            <person name="Warris S."/>
            <person name="Nguyen H.D.T."/>
            <person name="van Gent-Pelzer M.P.E."/>
            <person name="Joly D.L."/>
            <person name="van de Geest H.C."/>
            <person name="Bonants P.J.M."/>
            <person name="Smith D.S."/>
            <person name="Levesque C.A."/>
            <person name="van der Lee T.A.J."/>
        </authorList>
    </citation>
    <scope>NUCLEOTIDE SEQUENCE [LARGE SCALE GENOMIC DNA]</scope>
    <source>
        <strain evidence="6 7">CBS 809.83</strain>
    </source>
</reference>
<dbReference type="InterPro" id="IPR030379">
    <property type="entry name" value="G_SEPTIN_dom"/>
</dbReference>
<dbReference type="GO" id="GO:0005938">
    <property type="term" value="C:cell cortex"/>
    <property type="evidence" value="ECO:0007669"/>
    <property type="project" value="UniProtKB-ARBA"/>
</dbReference>
<feature type="region of interest" description="Disordered" evidence="4">
    <location>
        <begin position="299"/>
        <end position="335"/>
    </location>
</feature>
<dbReference type="InterPro" id="IPR016491">
    <property type="entry name" value="Septin"/>
</dbReference>